<evidence type="ECO:0000256" key="1">
    <source>
        <dbReference type="SAM" id="MobiDB-lite"/>
    </source>
</evidence>
<accession>W9NMR9</accession>
<dbReference type="EMBL" id="JH651002">
    <property type="protein sequence ID" value="EXA32026.1"/>
    <property type="molecule type" value="Genomic_DNA"/>
</dbReference>
<reference evidence="2" key="1">
    <citation type="submission" date="2011-10" db="EMBL/GenBank/DDBJ databases">
        <title>The Genome Sequence of Fusarium oxysporum HDV247.</title>
        <authorList>
            <consortium name="The Broad Institute Genome Sequencing Platform"/>
            <person name="Ma L.-J."/>
            <person name="Gale L.R."/>
            <person name="Schwartz D.C."/>
            <person name="Zhou S."/>
            <person name="Corby-Kistler H."/>
            <person name="Young S.K."/>
            <person name="Zeng Q."/>
            <person name="Gargeya S."/>
            <person name="Fitzgerald M."/>
            <person name="Haas B."/>
            <person name="Abouelleil A."/>
            <person name="Alvarado L."/>
            <person name="Arachchi H.M."/>
            <person name="Berlin A."/>
            <person name="Brown A."/>
            <person name="Chapman S.B."/>
            <person name="Chen Z."/>
            <person name="Dunbar C."/>
            <person name="Freedman E."/>
            <person name="Gearin G."/>
            <person name="Goldberg J."/>
            <person name="Griggs A."/>
            <person name="Gujja S."/>
            <person name="Heiman D."/>
            <person name="Howarth C."/>
            <person name="Larson L."/>
            <person name="Lui A."/>
            <person name="MacDonald P.J.P."/>
            <person name="Montmayeur A."/>
            <person name="Murphy C."/>
            <person name="Neiman D."/>
            <person name="Pearson M."/>
            <person name="Priest M."/>
            <person name="Roberts A."/>
            <person name="Saif S."/>
            <person name="Shea T."/>
            <person name="Shenoy N."/>
            <person name="Sisk P."/>
            <person name="Stolte C."/>
            <person name="Sykes S."/>
            <person name="Wortman J."/>
            <person name="Nusbaum C."/>
            <person name="Birren B."/>
        </authorList>
    </citation>
    <scope>NUCLEOTIDE SEQUENCE [LARGE SCALE GENOMIC DNA]</scope>
    <source>
        <strain evidence="2">HDV247</strain>
    </source>
</reference>
<dbReference type="HOGENOM" id="CLU_2922690_0_0_1"/>
<sequence>MDKRHRIQLYKYVTSRLGYWRGLFNGAVKMNERTPCEFSVSNTKRTPRTQSPGTRPSRGDW</sequence>
<organism evidence="2">
    <name type="scientific">Fusarium oxysporum f. sp. pisi HDV247</name>
    <dbReference type="NCBI Taxonomy" id="1080344"/>
    <lineage>
        <taxon>Eukaryota</taxon>
        <taxon>Fungi</taxon>
        <taxon>Dikarya</taxon>
        <taxon>Ascomycota</taxon>
        <taxon>Pezizomycotina</taxon>
        <taxon>Sordariomycetes</taxon>
        <taxon>Hypocreomycetidae</taxon>
        <taxon>Hypocreales</taxon>
        <taxon>Nectriaceae</taxon>
        <taxon>Fusarium</taxon>
        <taxon>Fusarium oxysporum species complex</taxon>
    </lineage>
</organism>
<feature type="compositionally biased region" description="Polar residues" evidence="1">
    <location>
        <begin position="39"/>
        <end position="54"/>
    </location>
</feature>
<protein>
    <submittedName>
        <fullName evidence="2">Uncharacterized protein</fullName>
    </submittedName>
</protein>
<feature type="region of interest" description="Disordered" evidence="1">
    <location>
        <begin position="38"/>
        <end position="61"/>
    </location>
</feature>
<evidence type="ECO:0000313" key="2">
    <source>
        <dbReference type="EMBL" id="EXA32026.1"/>
    </source>
</evidence>
<reference evidence="2" key="2">
    <citation type="submission" date="2012-05" db="EMBL/GenBank/DDBJ databases">
        <title>Annotation of the Genome Sequence of Fusarium oxysporum HDV247.</title>
        <authorList>
            <consortium name="The Broad Institute Genomics Platform"/>
            <person name="Ma L.-J."/>
            <person name="Corby-Kistler H."/>
            <person name="Broz K."/>
            <person name="Gale L.R."/>
            <person name="Jonkers W."/>
            <person name="O'Donnell K."/>
            <person name="Ploetz R."/>
            <person name="Steinberg C."/>
            <person name="Schwartz D.C."/>
            <person name="VanEtten H."/>
            <person name="Zhou S."/>
            <person name="Young S.K."/>
            <person name="Zeng Q."/>
            <person name="Gargeya S."/>
            <person name="Fitzgerald M."/>
            <person name="Abouelleil A."/>
            <person name="Alvarado L."/>
            <person name="Chapman S.B."/>
            <person name="Gainer-Dewar J."/>
            <person name="Goldberg J."/>
            <person name="Griggs A."/>
            <person name="Gujja S."/>
            <person name="Hansen M."/>
            <person name="Howarth C."/>
            <person name="Imamovic A."/>
            <person name="Ireland A."/>
            <person name="Larimer J."/>
            <person name="McCowan C."/>
            <person name="Murphy C."/>
            <person name="Pearson M."/>
            <person name="Poon T.W."/>
            <person name="Priest M."/>
            <person name="Roberts A."/>
            <person name="Saif S."/>
            <person name="Shea T."/>
            <person name="Sykes S."/>
            <person name="Wortman J."/>
            <person name="Nusbaum C."/>
            <person name="Birren B."/>
        </authorList>
    </citation>
    <scope>NUCLEOTIDE SEQUENCE</scope>
    <source>
        <strain evidence="2">HDV247</strain>
    </source>
</reference>
<gene>
    <name evidence="2" type="ORF">FOVG_16696</name>
</gene>
<dbReference type="AlphaFoldDB" id="W9NMR9"/>
<name>W9NMR9_FUSOX</name>
<proteinExistence type="predicted"/>
<dbReference type="Proteomes" id="UP000030751">
    <property type="component" value="Unassembled WGS sequence"/>
</dbReference>